<name>A0A4D7K1G1_9BACT</name>
<evidence type="ECO:0000313" key="1">
    <source>
        <dbReference type="EMBL" id="QCK16775.1"/>
    </source>
</evidence>
<gene>
    <name evidence="1" type="ORF">DCC35_19580</name>
</gene>
<dbReference type="AlphaFoldDB" id="A0A4D7K1G1"/>
<proteinExistence type="predicted"/>
<keyword evidence="2" id="KW-1185">Reference proteome</keyword>
<dbReference type="Proteomes" id="UP000298616">
    <property type="component" value="Chromosome"/>
</dbReference>
<reference evidence="1 2" key="1">
    <citation type="submission" date="2018-04" db="EMBL/GenBank/DDBJ databases">
        <title>Complete genome uncultured novel isolate.</title>
        <authorList>
            <person name="Merlino G."/>
        </authorList>
    </citation>
    <scope>NUCLEOTIDE SEQUENCE [LARGE SCALE GENOMIC DNA]</scope>
    <source>
        <strain evidence="2">R1DC9</strain>
    </source>
</reference>
<evidence type="ECO:0000313" key="2">
    <source>
        <dbReference type="Proteomes" id="UP000298616"/>
    </source>
</evidence>
<dbReference type="KEGG" id="fpf:DCC35_19580"/>
<dbReference type="EMBL" id="CP028923">
    <property type="protein sequence ID" value="QCK16775.1"/>
    <property type="molecule type" value="Genomic_DNA"/>
</dbReference>
<organism evidence="1 2">
    <name type="scientific">Mangrovivirga cuniculi</name>
    <dbReference type="NCBI Taxonomy" id="2715131"/>
    <lineage>
        <taxon>Bacteria</taxon>
        <taxon>Pseudomonadati</taxon>
        <taxon>Bacteroidota</taxon>
        <taxon>Cytophagia</taxon>
        <taxon>Cytophagales</taxon>
        <taxon>Mangrovivirgaceae</taxon>
        <taxon>Mangrovivirga</taxon>
    </lineage>
</organism>
<dbReference type="RefSeq" id="WP_137092368.1">
    <property type="nucleotide sequence ID" value="NZ_CP028923.1"/>
</dbReference>
<sequence>MKNIYKLSIVSIIFLFSSCFLEEEKLTDNVSEAADITIDGNTTYLRGETESIVLDMDFKESPSAQIMEVRGTKQLITSAGNSEVVEIDPLTSPTELVFDQNDLFNDLPVNGEVLSEEDLLPGDRWEFDFTIVMEDGRELKSRNASDWNVNFSCPSDLAGAYIFTSTGAFGDGSGGQTGSYSYTGEVTLTQTDEGIYEIDDMSFGLYPQGYSDTAPSGRIRDICNTISDLGDTDQYSDPFTINGTVSEVDGTISLTWSNTYGDTGEVILVPVQ</sequence>
<accession>A0A4D7K1G1</accession>
<dbReference type="PROSITE" id="PS51257">
    <property type="entry name" value="PROKAR_LIPOPROTEIN"/>
    <property type="match status" value="1"/>
</dbReference>
<dbReference type="OrthoDB" id="820155at2"/>
<protein>
    <submittedName>
        <fullName evidence="1">Uncharacterized protein</fullName>
    </submittedName>
</protein>